<name>A0ABU7VWC5_9BACL</name>
<dbReference type="SUPFAM" id="SSF56954">
    <property type="entry name" value="Outer membrane efflux proteins (OEP)"/>
    <property type="match status" value="1"/>
</dbReference>
<evidence type="ECO:0000313" key="2">
    <source>
        <dbReference type="EMBL" id="MEF2968060.1"/>
    </source>
</evidence>
<evidence type="ECO:0000256" key="1">
    <source>
        <dbReference type="SAM" id="SignalP"/>
    </source>
</evidence>
<reference evidence="2 3" key="1">
    <citation type="submission" date="2024-02" db="EMBL/GenBank/DDBJ databases">
        <title>A nitrogen-fixing paenibacillus bacterium.</title>
        <authorList>
            <person name="Zhang W.L."/>
            <person name="Chen S.F."/>
        </authorList>
    </citation>
    <scope>NUCLEOTIDE SEQUENCE [LARGE SCALE GENOMIC DNA]</scope>
    <source>
        <strain evidence="2 3">M1</strain>
    </source>
</reference>
<keyword evidence="3" id="KW-1185">Reference proteome</keyword>
<dbReference type="EMBL" id="JAZHPZ010000012">
    <property type="protein sequence ID" value="MEF2968060.1"/>
    <property type="molecule type" value="Genomic_DNA"/>
</dbReference>
<comment type="caution">
    <text evidence="2">The sequence shown here is derived from an EMBL/GenBank/DDBJ whole genome shotgun (WGS) entry which is preliminary data.</text>
</comment>
<dbReference type="Proteomes" id="UP001306950">
    <property type="component" value="Unassembled WGS sequence"/>
</dbReference>
<keyword evidence="1" id="KW-0732">Signal</keyword>
<sequence>MKKWIIGPLAVSLLFGSSQFVSAANNPLKDLKRVDSLSLNSAIDMAVDNSYNLALLGLKFSALDNKQGDLEAQKDELSVTGSVYKYKLPTDPMDILTDPTYRIPEDATPDQLLWLGTTIEANTVINGMMDGISDIVDGMNKLVRSQRNQLEVAIEQMDTNKKKTLLETDKAREGAILQVTSQYVTLLSEKEQIATTKEYVALLENDVRRAQILESYGGGSKENIVKAERAVRTQNEQLNILEKKYQADLVQLSYDLGIEYNPDLVLEDIPLPELQPVERKDTNRILAKSYDLKMKDKEIDQAKWEETHTDTASDDGEDFLELSTRIAKLQGEQLYVEQAKKVDQIYNDAETAYLGAVTADNEYQDVLFDYNNNNIRYEKGFISAFDMNKLKFTLTQAETKANLTKLKYFVITRQVEAMENGLII</sequence>
<feature type="signal peptide" evidence="1">
    <location>
        <begin position="1"/>
        <end position="23"/>
    </location>
</feature>
<accession>A0ABU7VWC5</accession>
<organism evidence="2 3">
    <name type="scientific">Paenibacillus haidiansis</name>
    <dbReference type="NCBI Taxonomy" id="1574488"/>
    <lineage>
        <taxon>Bacteria</taxon>
        <taxon>Bacillati</taxon>
        <taxon>Bacillota</taxon>
        <taxon>Bacilli</taxon>
        <taxon>Bacillales</taxon>
        <taxon>Paenibacillaceae</taxon>
        <taxon>Paenibacillus</taxon>
    </lineage>
</organism>
<dbReference type="Gene3D" id="1.20.1600.10">
    <property type="entry name" value="Outer membrane efflux proteins (OEP)"/>
    <property type="match status" value="1"/>
</dbReference>
<feature type="chain" id="PRO_5045962660" evidence="1">
    <location>
        <begin position="24"/>
        <end position="424"/>
    </location>
</feature>
<protein>
    <submittedName>
        <fullName evidence="2">TolC family protein</fullName>
    </submittedName>
</protein>
<dbReference type="RefSeq" id="WP_331848275.1">
    <property type="nucleotide sequence ID" value="NZ_JAZHPZ010000012.1"/>
</dbReference>
<proteinExistence type="predicted"/>
<evidence type="ECO:0000313" key="3">
    <source>
        <dbReference type="Proteomes" id="UP001306950"/>
    </source>
</evidence>
<gene>
    <name evidence="2" type="ORF">V3851_19710</name>
</gene>